<dbReference type="InterPro" id="IPR016156">
    <property type="entry name" value="FAD/NAD-linked_Rdtase_dimer_sf"/>
</dbReference>
<dbReference type="InterPro" id="IPR023753">
    <property type="entry name" value="FAD/NAD-binding_dom"/>
</dbReference>
<dbReference type="InterPro" id="IPR006258">
    <property type="entry name" value="Lipoamide_DH"/>
</dbReference>
<dbReference type="EMBL" id="VSSQ01002223">
    <property type="protein sequence ID" value="MPM14089.1"/>
    <property type="molecule type" value="Genomic_DNA"/>
</dbReference>
<evidence type="ECO:0000256" key="9">
    <source>
        <dbReference type="ARBA" id="ARBA00023157"/>
    </source>
</evidence>
<dbReference type="GO" id="GO:0006103">
    <property type="term" value="P:2-oxoglutarate metabolic process"/>
    <property type="evidence" value="ECO:0007669"/>
    <property type="project" value="TreeGrafter"/>
</dbReference>
<dbReference type="Gene3D" id="3.30.390.30">
    <property type="match status" value="1"/>
</dbReference>
<evidence type="ECO:0000256" key="1">
    <source>
        <dbReference type="ARBA" id="ARBA00001974"/>
    </source>
</evidence>
<dbReference type="GO" id="GO:0050660">
    <property type="term" value="F:flavin adenine dinucleotide binding"/>
    <property type="evidence" value="ECO:0007669"/>
    <property type="project" value="InterPro"/>
</dbReference>
<evidence type="ECO:0000256" key="6">
    <source>
        <dbReference type="ARBA" id="ARBA00022827"/>
    </source>
</evidence>
<dbReference type="GO" id="GO:0004148">
    <property type="term" value="F:dihydrolipoyl dehydrogenase (NADH) activity"/>
    <property type="evidence" value="ECO:0007669"/>
    <property type="project" value="UniProtKB-EC"/>
</dbReference>
<keyword evidence="5" id="KW-0285">Flavoprotein</keyword>
<proteinExistence type="inferred from homology"/>
<feature type="domain" description="FAD/NAD(P)-binding" evidence="12">
    <location>
        <begin position="4"/>
        <end position="319"/>
    </location>
</feature>
<dbReference type="InterPro" id="IPR050151">
    <property type="entry name" value="Class-I_Pyr_Nuc-Dis_Oxidored"/>
</dbReference>
<dbReference type="InterPro" id="IPR012999">
    <property type="entry name" value="Pyr_OxRdtase_I_AS"/>
</dbReference>
<keyword evidence="7 13" id="KW-0560">Oxidoreductase</keyword>
<gene>
    <name evidence="13" type="primary">pdhD_8</name>
    <name evidence="13" type="ORF">SDC9_60449</name>
</gene>
<comment type="subcellular location">
    <subcellularLocation>
        <location evidence="2">Cytoplasm</location>
    </subcellularLocation>
</comment>
<dbReference type="EC" id="1.8.1.4" evidence="13"/>
<evidence type="ECO:0000256" key="8">
    <source>
        <dbReference type="ARBA" id="ARBA00023027"/>
    </source>
</evidence>
<dbReference type="InterPro" id="IPR001100">
    <property type="entry name" value="Pyr_nuc-diS_OxRdtase"/>
</dbReference>
<evidence type="ECO:0000256" key="10">
    <source>
        <dbReference type="ARBA" id="ARBA00023284"/>
    </source>
</evidence>
<dbReference type="GO" id="GO:0005737">
    <property type="term" value="C:cytoplasm"/>
    <property type="evidence" value="ECO:0007669"/>
    <property type="project" value="UniProtKB-SubCell"/>
</dbReference>
<keyword evidence="4" id="KW-0963">Cytoplasm</keyword>
<evidence type="ECO:0000256" key="3">
    <source>
        <dbReference type="ARBA" id="ARBA00007532"/>
    </source>
</evidence>
<dbReference type="PROSITE" id="PS00076">
    <property type="entry name" value="PYRIDINE_REDOX_1"/>
    <property type="match status" value="1"/>
</dbReference>
<dbReference type="PANTHER" id="PTHR22912">
    <property type="entry name" value="DISULFIDE OXIDOREDUCTASE"/>
    <property type="match status" value="1"/>
</dbReference>
<keyword evidence="8" id="KW-0520">NAD</keyword>
<comment type="similarity">
    <text evidence="3">Belongs to the class-I pyridine nucleotide-disulfide oxidoreductase family.</text>
</comment>
<dbReference type="FunFam" id="3.30.390.30:FF:000001">
    <property type="entry name" value="Dihydrolipoyl dehydrogenase"/>
    <property type="match status" value="1"/>
</dbReference>
<comment type="caution">
    <text evidence="13">The sequence shown here is derived from an EMBL/GenBank/DDBJ whole genome shotgun (WGS) entry which is preliminary data.</text>
</comment>
<dbReference type="SUPFAM" id="SSF55424">
    <property type="entry name" value="FAD/NAD-linked reductases, dimerisation (C-terminal) domain"/>
    <property type="match status" value="1"/>
</dbReference>
<keyword evidence="10" id="KW-0676">Redox-active center</keyword>
<evidence type="ECO:0000259" key="11">
    <source>
        <dbReference type="Pfam" id="PF02852"/>
    </source>
</evidence>
<dbReference type="Gene3D" id="3.50.50.60">
    <property type="entry name" value="FAD/NAD(P)-binding domain"/>
    <property type="match status" value="2"/>
</dbReference>
<sequence>MQQYDLIVVGGGPGGYVAAIRAAQLGKKTALIERERVGGVCLNHGCIPTKTLYRTAEVLKEAASAANYGVRTENVTLDLAAARTRKQSVVDTLVGGVQSLLKANGVDVISGEASFTGAKTLAVGGETYTAGAILLATGSKTAVLPIEGIGLDGVLDSTAALRLDEIPQSLVIIGGGVIGVELAGIYKAFGAEVTIVEFLPAILSTLDGELAKFAAKRLAAQGVRILTATKVTKISGTRGDMTVFADSAEGTLELSCSHVLSCAGRVPNTDGLKLEAAGVAFDRKGIKVDEDYQTNVPGVYAIGDVTGRMMLAHVASEEGRVCVERICGFFSRVDYALVPSCVFAYPEMASIGKTEEQLKAEGADYTVSRFQFAGNGKALSLGETEGFVKMLAKSDLSEILGVHIAGAHTSDLIAEAAMAMKSMLTVEEAAKTMRAHPTLSEALMECTQRFLGEAIHVPPKKKL</sequence>
<dbReference type="PANTHER" id="PTHR22912:SF217">
    <property type="entry name" value="DIHYDROLIPOYL DEHYDROGENASE"/>
    <property type="match status" value="1"/>
</dbReference>
<dbReference type="Pfam" id="PF07992">
    <property type="entry name" value="Pyr_redox_2"/>
    <property type="match status" value="1"/>
</dbReference>
<evidence type="ECO:0000256" key="4">
    <source>
        <dbReference type="ARBA" id="ARBA00022490"/>
    </source>
</evidence>
<dbReference type="SUPFAM" id="SSF51905">
    <property type="entry name" value="FAD/NAD(P)-binding domain"/>
    <property type="match status" value="1"/>
</dbReference>
<dbReference type="InterPro" id="IPR004099">
    <property type="entry name" value="Pyr_nucl-diS_OxRdtase_dimer"/>
</dbReference>
<comment type="cofactor">
    <cofactor evidence="1">
        <name>FAD</name>
        <dbReference type="ChEBI" id="CHEBI:57692"/>
    </cofactor>
</comment>
<organism evidence="13">
    <name type="scientific">bioreactor metagenome</name>
    <dbReference type="NCBI Taxonomy" id="1076179"/>
    <lineage>
        <taxon>unclassified sequences</taxon>
        <taxon>metagenomes</taxon>
        <taxon>ecological metagenomes</taxon>
    </lineage>
</organism>
<accession>A0A644XDB8</accession>
<evidence type="ECO:0000256" key="5">
    <source>
        <dbReference type="ARBA" id="ARBA00022630"/>
    </source>
</evidence>
<evidence type="ECO:0000256" key="2">
    <source>
        <dbReference type="ARBA" id="ARBA00004496"/>
    </source>
</evidence>
<name>A0A644XDB8_9ZZZZ</name>
<evidence type="ECO:0000256" key="7">
    <source>
        <dbReference type="ARBA" id="ARBA00023002"/>
    </source>
</evidence>
<dbReference type="PRINTS" id="PR00368">
    <property type="entry name" value="FADPNR"/>
</dbReference>
<dbReference type="PIRSF" id="PIRSF000350">
    <property type="entry name" value="Mercury_reductase_MerA"/>
    <property type="match status" value="1"/>
</dbReference>
<dbReference type="Pfam" id="PF02852">
    <property type="entry name" value="Pyr_redox_dim"/>
    <property type="match status" value="1"/>
</dbReference>
<dbReference type="InterPro" id="IPR036188">
    <property type="entry name" value="FAD/NAD-bd_sf"/>
</dbReference>
<keyword evidence="9" id="KW-1015">Disulfide bond</keyword>
<evidence type="ECO:0000313" key="13">
    <source>
        <dbReference type="EMBL" id="MPM14089.1"/>
    </source>
</evidence>
<dbReference type="NCBIfam" id="TIGR01350">
    <property type="entry name" value="lipoamide_DH"/>
    <property type="match status" value="1"/>
</dbReference>
<keyword evidence="6" id="KW-0274">FAD</keyword>
<dbReference type="AlphaFoldDB" id="A0A644XDB8"/>
<feature type="domain" description="Pyridine nucleotide-disulphide oxidoreductase dimerisation" evidence="11">
    <location>
        <begin position="338"/>
        <end position="445"/>
    </location>
</feature>
<reference evidence="13" key="1">
    <citation type="submission" date="2019-08" db="EMBL/GenBank/DDBJ databases">
        <authorList>
            <person name="Kucharzyk K."/>
            <person name="Murdoch R.W."/>
            <person name="Higgins S."/>
            <person name="Loffler F."/>
        </authorList>
    </citation>
    <scope>NUCLEOTIDE SEQUENCE</scope>
</reference>
<protein>
    <submittedName>
        <fullName evidence="13">Dihydrolipoyl dehydrogenase</fullName>
        <ecNumber evidence="13">1.8.1.4</ecNumber>
    </submittedName>
</protein>
<evidence type="ECO:0000259" key="12">
    <source>
        <dbReference type="Pfam" id="PF07992"/>
    </source>
</evidence>
<dbReference type="PRINTS" id="PR00411">
    <property type="entry name" value="PNDRDTASEI"/>
</dbReference>